<evidence type="ECO:0000313" key="3">
    <source>
        <dbReference type="Proteomes" id="UP000531251"/>
    </source>
</evidence>
<sequence length="229" mass="25238">MIVTTTTETVPYTHPWVQKVDGAPVFHLRAGSTIERGQMTALLDGPLQAAKVWSHQLREAQLKGIDALFAEEPEYDRLVAIFSAEGEEAEQLSDDDKKLAKAVDPLLVKHWPAYADLVAQMERRRTLVPIVALTRYCTGWENVRDENGAVIPFEADKNGHVADRALRRLQEVDLLFAGSRAFSLQFGGGEEKNFERPSSSEDGPKTSKSASPRAKGGRSKARGGRKTPA</sequence>
<name>A0A7X5Y2G9_9SPHN</name>
<reference evidence="2 3" key="1">
    <citation type="submission" date="2020-03" db="EMBL/GenBank/DDBJ databases">
        <title>Genomic Encyclopedia of Type Strains, Phase IV (KMG-IV): sequencing the most valuable type-strain genomes for metagenomic binning, comparative biology and taxonomic classification.</title>
        <authorList>
            <person name="Goeker M."/>
        </authorList>
    </citation>
    <scope>NUCLEOTIDE SEQUENCE [LARGE SCALE GENOMIC DNA]</scope>
    <source>
        <strain evidence="2 3">DSM 7225</strain>
    </source>
</reference>
<organism evidence="2 3">
    <name type="scientific">Sphingomonas trueperi</name>
    <dbReference type="NCBI Taxonomy" id="53317"/>
    <lineage>
        <taxon>Bacteria</taxon>
        <taxon>Pseudomonadati</taxon>
        <taxon>Pseudomonadota</taxon>
        <taxon>Alphaproteobacteria</taxon>
        <taxon>Sphingomonadales</taxon>
        <taxon>Sphingomonadaceae</taxon>
        <taxon>Sphingomonas</taxon>
    </lineage>
</organism>
<dbReference type="RefSeq" id="WP_125977297.1">
    <property type="nucleotide sequence ID" value="NZ_BAAADY010000020.1"/>
</dbReference>
<accession>A0A7X5Y2G9</accession>
<dbReference type="Proteomes" id="UP000531251">
    <property type="component" value="Unassembled WGS sequence"/>
</dbReference>
<evidence type="ECO:0000313" key="2">
    <source>
        <dbReference type="EMBL" id="NJB99433.1"/>
    </source>
</evidence>
<feature type="compositionally biased region" description="Basic residues" evidence="1">
    <location>
        <begin position="215"/>
        <end position="229"/>
    </location>
</feature>
<protein>
    <submittedName>
        <fullName evidence="2">Uncharacterized protein</fullName>
    </submittedName>
</protein>
<evidence type="ECO:0000256" key="1">
    <source>
        <dbReference type="SAM" id="MobiDB-lite"/>
    </source>
</evidence>
<proteinExistence type="predicted"/>
<gene>
    <name evidence="2" type="ORF">GGR89_003774</name>
</gene>
<dbReference type="EMBL" id="JAATJB010000015">
    <property type="protein sequence ID" value="NJB99433.1"/>
    <property type="molecule type" value="Genomic_DNA"/>
</dbReference>
<comment type="caution">
    <text evidence="2">The sequence shown here is derived from an EMBL/GenBank/DDBJ whole genome shotgun (WGS) entry which is preliminary data.</text>
</comment>
<keyword evidence="3" id="KW-1185">Reference proteome</keyword>
<dbReference type="AlphaFoldDB" id="A0A7X5Y2G9"/>
<feature type="region of interest" description="Disordered" evidence="1">
    <location>
        <begin position="187"/>
        <end position="229"/>
    </location>
</feature>
<feature type="compositionally biased region" description="Basic and acidic residues" evidence="1">
    <location>
        <begin position="189"/>
        <end position="205"/>
    </location>
</feature>